<name>A0ABW8TGR3_9CLOT</name>
<comment type="similarity">
    <text evidence="3 13">Belongs to the peptidase S11 family.</text>
</comment>
<gene>
    <name evidence="17" type="ORF">ACJDT4_12285</name>
</gene>
<organism evidence="17 18">
    <name type="scientific">Clostridium neuense</name>
    <dbReference type="NCBI Taxonomy" id="1728934"/>
    <lineage>
        <taxon>Bacteria</taxon>
        <taxon>Bacillati</taxon>
        <taxon>Bacillota</taxon>
        <taxon>Clostridia</taxon>
        <taxon>Eubacteriales</taxon>
        <taxon>Clostridiaceae</taxon>
        <taxon>Clostridium</taxon>
    </lineage>
</organism>
<keyword evidence="5" id="KW-0121">Carboxypeptidase</keyword>
<comment type="catalytic activity">
    <reaction evidence="12">
        <text>Preferential cleavage: (Ac)2-L-Lys-D-Ala-|-D-Ala. Also transpeptidation of peptidyl-alanyl moieties that are N-acyl substituents of D-alanine.</text>
        <dbReference type="EC" id="3.4.16.4"/>
    </reaction>
</comment>
<dbReference type="InterPro" id="IPR012907">
    <property type="entry name" value="Peptidase_S11_C"/>
</dbReference>
<evidence type="ECO:0000256" key="11">
    <source>
        <dbReference type="ARBA" id="ARBA00023316"/>
    </source>
</evidence>
<dbReference type="SMART" id="SM00936">
    <property type="entry name" value="PBP5_C"/>
    <property type="match status" value="1"/>
</dbReference>
<dbReference type="Proteomes" id="UP001623592">
    <property type="component" value="Unassembled WGS sequence"/>
</dbReference>
<evidence type="ECO:0000256" key="5">
    <source>
        <dbReference type="ARBA" id="ARBA00022645"/>
    </source>
</evidence>
<keyword evidence="11" id="KW-0961">Cell wall biogenesis/degradation</keyword>
<dbReference type="PANTHER" id="PTHR21581">
    <property type="entry name" value="D-ALANYL-D-ALANINE CARBOXYPEPTIDASE"/>
    <property type="match status" value="1"/>
</dbReference>
<dbReference type="PANTHER" id="PTHR21581:SF33">
    <property type="entry name" value="D-ALANYL-D-ALANINE CARBOXYPEPTIDASE DACB"/>
    <property type="match status" value="1"/>
</dbReference>
<sequence length="419" mass="46971">MKKIACAIFILITLTLNIGFETYAATAPPSVSSDNAVLIDGKTGEVLYDKGMNSPFPPASTTKLMTALLTLENCKLEDTFTVSNDFLTKNSKYIDGNRIYIENGEQLKVKDLLYSLLLMSANDSAVALADHISGSVPEFAKLMNKKAKEIGCTSTNFENPNGLYDGKHRSSVKDLALMMKELLKYPDFTKISTTLVYEMSPTNKFNADKTKSTRKFWNEDKLLFKQSSAYYEGVLGSKSGYTVQSFHSFSAAASRNNSTFIVAFHGKTKTFYEDTKTLLNYAFNNFEDKKLFSKGDVVAYYNLNGTKIPLVAADDYYYVIPKGTQYKPQYSIKKGSIKKVSFNKGAELLTLKPKLNNKDLPDLKLISGTNYKLNTIETNNSYNNSLYIILAVFCLILIIGCLFTFFKIKAKRANKNIYY</sequence>
<keyword evidence="10" id="KW-0573">Peptidoglycan synthesis</keyword>
<evidence type="ECO:0000259" key="16">
    <source>
        <dbReference type="SMART" id="SM00936"/>
    </source>
</evidence>
<keyword evidence="6" id="KW-0645">Protease</keyword>
<feature type="transmembrane region" description="Helical" evidence="14">
    <location>
        <begin position="386"/>
        <end position="406"/>
    </location>
</feature>
<keyword evidence="8 17" id="KW-0378">Hydrolase</keyword>
<dbReference type="RefSeq" id="WP_406787859.1">
    <property type="nucleotide sequence ID" value="NZ_JBJIAA010000009.1"/>
</dbReference>
<dbReference type="GO" id="GO:0016787">
    <property type="term" value="F:hydrolase activity"/>
    <property type="evidence" value="ECO:0007669"/>
    <property type="project" value="UniProtKB-KW"/>
</dbReference>
<comment type="pathway">
    <text evidence="2">Cell wall biogenesis; peptidoglycan biosynthesis.</text>
</comment>
<dbReference type="InterPro" id="IPR018044">
    <property type="entry name" value="Peptidase_S11"/>
</dbReference>
<dbReference type="InterPro" id="IPR015956">
    <property type="entry name" value="Peniciliin-bd_prot_C_sf"/>
</dbReference>
<evidence type="ECO:0000256" key="10">
    <source>
        <dbReference type="ARBA" id="ARBA00022984"/>
    </source>
</evidence>
<keyword evidence="14" id="KW-0812">Transmembrane</keyword>
<evidence type="ECO:0000313" key="17">
    <source>
        <dbReference type="EMBL" id="MFL0251205.1"/>
    </source>
</evidence>
<feature type="chain" id="PRO_5046560153" description="serine-type D-Ala-D-Ala carboxypeptidase" evidence="15">
    <location>
        <begin position="25"/>
        <end position="419"/>
    </location>
</feature>
<evidence type="ECO:0000256" key="6">
    <source>
        <dbReference type="ARBA" id="ARBA00022670"/>
    </source>
</evidence>
<evidence type="ECO:0000256" key="1">
    <source>
        <dbReference type="ARBA" id="ARBA00003217"/>
    </source>
</evidence>
<evidence type="ECO:0000256" key="8">
    <source>
        <dbReference type="ARBA" id="ARBA00022801"/>
    </source>
</evidence>
<dbReference type="EMBL" id="JBJIAA010000009">
    <property type="protein sequence ID" value="MFL0251205.1"/>
    <property type="molecule type" value="Genomic_DNA"/>
</dbReference>
<reference evidence="17 18" key="1">
    <citation type="submission" date="2024-11" db="EMBL/GenBank/DDBJ databases">
        <authorList>
            <person name="Heng Y.C."/>
            <person name="Lim A.C.H."/>
            <person name="Lee J.K.Y."/>
            <person name="Kittelmann S."/>
        </authorList>
    </citation>
    <scope>NUCLEOTIDE SEQUENCE [LARGE SCALE GENOMIC DNA]</scope>
    <source>
        <strain evidence="17 18">WILCCON 0114</strain>
    </source>
</reference>
<keyword evidence="14" id="KW-1133">Transmembrane helix</keyword>
<dbReference type="InterPro" id="IPR001967">
    <property type="entry name" value="Peptidase_S11_N"/>
</dbReference>
<evidence type="ECO:0000256" key="13">
    <source>
        <dbReference type="RuleBase" id="RU004016"/>
    </source>
</evidence>
<keyword evidence="9" id="KW-0133">Cell shape</keyword>
<evidence type="ECO:0000256" key="4">
    <source>
        <dbReference type="ARBA" id="ARBA00012448"/>
    </source>
</evidence>
<comment type="function">
    <text evidence="1">Removes C-terminal D-alanyl residues from sugar-peptide cell wall precursors.</text>
</comment>
<keyword evidence="18" id="KW-1185">Reference proteome</keyword>
<dbReference type="EC" id="3.4.16.4" evidence="4"/>
<feature type="signal peptide" evidence="15">
    <location>
        <begin position="1"/>
        <end position="24"/>
    </location>
</feature>
<dbReference type="SUPFAM" id="SSF69189">
    <property type="entry name" value="Penicillin-binding protein associated domain"/>
    <property type="match status" value="1"/>
</dbReference>
<accession>A0ABW8TGR3</accession>
<evidence type="ECO:0000256" key="12">
    <source>
        <dbReference type="ARBA" id="ARBA00034000"/>
    </source>
</evidence>
<keyword evidence="7 15" id="KW-0732">Signal</keyword>
<evidence type="ECO:0000256" key="15">
    <source>
        <dbReference type="SAM" id="SignalP"/>
    </source>
</evidence>
<dbReference type="SUPFAM" id="SSF56601">
    <property type="entry name" value="beta-lactamase/transpeptidase-like"/>
    <property type="match status" value="1"/>
</dbReference>
<dbReference type="Pfam" id="PF00768">
    <property type="entry name" value="Peptidase_S11"/>
    <property type="match status" value="1"/>
</dbReference>
<evidence type="ECO:0000256" key="7">
    <source>
        <dbReference type="ARBA" id="ARBA00022729"/>
    </source>
</evidence>
<evidence type="ECO:0000256" key="14">
    <source>
        <dbReference type="SAM" id="Phobius"/>
    </source>
</evidence>
<keyword evidence="14" id="KW-0472">Membrane</keyword>
<proteinExistence type="inferred from homology"/>
<protein>
    <recommendedName>
        <fullName evidence="4">serine-type D-Ala-D-Ala carboxypeptidase</fullName>
        <ecNumber evidence="4">3.4.16.4</ecNumber>
    </recommendedName>
</protein>
<evidence type="ECO:0000313" key="18">
    <source>
        <dbReference type="Proteomes" id="UP001623592"/>
    </source>
</evidence>
<evidence type="ECO:0000256" key="2">
    <source>
        <dbReference type="ARBA" id="ARBA00004752"/>
    </source>
</evidence>
<dbReference type="InterPro" id="IPR012338">
    <property type="entry name" value="Beta-lactam/transpept-like"/>
</dbReference>
<dbReference type="PRINTS" id="PR00725">
    <property type="entry name" value="DADACBPTASE1"/>
</dbReference>
<feature type="domain" description="Peptidase S11 D-Ala-D-Ala carboxypeptidase A C-terminal" evidence="16">
    <location>
        <begin position="286"/>
        <end position="373"/>
    </location>
</feature>
<evidence type="ECO:0000256" key="9">
    <source>
        <dbReference type="ARBA" id="ARBA00022960"/>
    </source>
</evidence>
<evidence type="ECO:0000256" key="3">
    <source>
        <dbReference type="ARBA" id="ARBA00007164"/>
    </source>
</evidence>
<dbReference type="Pfam" id="PF07943">
    <property type="entry name" value="PBP5_C"/>
    <property type="match status" value="1"/>
</dbReference>
<comment type="caution">
    <text evidence="17">The sequence shown here is derived from an EMBL/GenBank/DDBJ whole genome shotgun (WGS) entry which is preliminary data.</text>
</comment>
<dbReference type="Gene3D" id="3.40.710.10">
    <property type="entry name" value="DD-peptidase/beta-lactamase superfamily"/>
    <property type="match status" value="1"/>
</dbReference>